<evidence type="ECO:0000256" key="6">
    <source>
        <dbReference type="ARBA" id="ARBA00022946"/>
    </source>
</evidence>
<dbReference type="InterPro" id="IPR018507">
    <property type="entry name" value="Cyt_c_oxidase_su6a_CS"/>
</dbReference>
<comment type="subcellular location">
    <subcellularLocation>
        <location evidence="1">Mitochondrion inner membrane</location>
        <topology evidence="1">Single-pass membrane protein</topology>
    </subcellularLocation>
</comment>
<dbReference type="EMBL" id="JAVRBK010000007">
    <property type="protein sequence ID" value="KAK5641729.1"/>
    <property type="molecule type" value="Genomic_DNA"/>
</dbReference>
<evidence type="ECO:0000256" key="8">
    <source>
        <dbReference type="ARBA" id="ARBA00023002"/>
    </source>
</evidence>
<dbReference type="SUPFAM" id="SSF81411">
    <property type="entry name" value="Mitochondrial cytochrome c oxidase subunit VIa"/>
    <property type="match status" value="1"/>
</dbReference>
<dbReference type="AlphaFoldDB" id="A0AAN7VD62"/>
<dbReference type="GO" id="GO:0030234">
    <property type="term" value="F:enzyme regulator activity"/>
    <property type="evidence" value="ECO:0007669"/>
    <property type="project" value="TreeGrafter"/>
</dbReference>
<proteinExistence type="inferred from homology"/>
<evidence type="ECO:0000256" key="11">
    <source>
        <dbReference type="RuleBase" id="RU004396"/>
    </source>
</evidence>
<evidence type="ECO:0000256" key="3">
    <source>
        <dbReference type="ARBA" id="ARBA00005553"/>
    </source>
</evidence>
<evidence type="ECO:0000256" key="1">
    <source>
        <dbReference type="ARBA" id="ARBA00004434"/>
    </source>
</evidence>
<dbReference type="InterPro" id="IPR001349">
    <property type="entry name" value="Cyt_c_oxidase_su6a"/>
</dbReference>
<keyword evidence="8" id="KW-0560">Oxidoreductase</keyword>
<comment type="pathway">
    <text evidence="2">Energy metabolism; oxidative phosphorylation.</text>
</comment>
<evidence type="ECO:0000256" key="9">
    <source>
        <dbReference type="ARBA" id="ARBA00023128"/>
    </source>
</evidence>
<evidence type="ECO:0000256" key="2">
    <source>
        <dbReference type="ARBA" id="ARBA00004673"/>
    </source>
</evidence>
<dbReference type="CDD" id="cd00925">
    <property type="entry name" value="Cyt_c_Oxidase_VIa"/>
    <property type="match status" value="1"/>
</dbReference>
<sequence length="115" mass="13378">MSAIFNQAYRRYVSTTLANYAKIEGYSAVSGAHEEGSYKLWKKLTYFLAFPAIALCGINCLLAHQKEKEEHHRPPFVKYDFLRIRTKRFPWGDGNHSFFHNPHTNALPDGYEDEH</sequence>
<comment type="similarity">
    <text evidence="3 11">Belongs to the cytochrome c oxidase subunit 6A family.</text>
</comment>
<dbReference type="Gene3D" id="4.10.95.10">
    <property type="entry name" value="Cytochrome c oxidase, subunit VIa"/>
    <property type="match status" value="1"/>
</dbReference>
<protein>
    <recommendedName>
        <fullName evidence="12">Cytochrome c oxidase subunit</fullName>
    </recommendedName>
    <alternativeName>
        <fullName evidence="12">Cytochrome c oxidase polypeptide VIa</fullName>
    </alternativeName>
</protein>
<dbReference type="PANTHER" id="PTHR11504">
    <property type="entry name" value="CYTOCHROME C OXIDASE POLYPEPTIDE VIA"/>
    <property type="match status" value="1"/>
</dbReference>
<gene>
    <name evidence="14" type="ORF">RI129_010276</name>
</gene>
<keyword evidence="4 13" id="KW-0812">Transmembrane</keyword>
<comment type="caution">
    <text evidence="14">The sequence shown here is derived from an EMBL/GenBank/DDBJ whole genome shotgun (WGS) entry which is preliminary data.</text>
</comment>
<name>A0AAN7VD62_9COLE</name>
<accession>A0AAN7VD62</accession>
<dbReference type="GO" id="GO:0005743">
    <property type="term" value="C:mitochondrial inner membrane"/>
    <property type="evidence" value="ECO:0007669"/>
    <property type="project" value="UniProtKB-SubCell"/>
</dbReference>
<dbReference type="Pfam" id="PF02046">
    <property type="entry name" value="COX6A"/>
    <property type="match status" value="1"/>
</dbReference>
<evidence type="ECO:0000313" key="14">
    <source>
        <dbReference type="EMBL" id="KAK5641729.1"/>
    </source>
</evidence>
<dbReference type="Proteomes" id="UP001329430">
    <property type="component" value="Chromosome 7"/>
</dbReference>
<reference evidence="14 15" key="1">
    <citation type="journal article" date="2024" name="Insects">
        <title>An Improved Chromosome-Level Genome Assembly of the Firefly Pyrocoelia pectoralis.</title>
        <authorList>
            <person name="Fu X."/>
            <person name="Meyer-Rochow V.B."/>
            <person name="Ballantyne L."/>
            <person name="Zhu X."/>
        </authorList>
    </citation>
    <scope>NUCLEOTIDE SEQUENCE [LARGE SCALE GENOMIC DNA]</scope>
    <source>
        <strain evidence="14">XCY_ONT2</strain>
    </source>
</reference>
<dbReference type="PIRSF" id="PIRSF000277">
    <property type="entry name" value="COX6A1"/>
    <property type="match status" value="1"/>
</dbReference>
<evidence type="ECO:0000313" key="15">
    <source>
        <dbReference type="Proteomes" id="UP001329430"/>
    </source>
</evidence>
<dbReference type="PANTHER" id="PTHR11504:SF9">
    <property type="entry name" value="CYTOCHROME C OXIDASE SUBUNIT 6A-LIKE"/>
    <property type="match status" value="1"/>
</dbReference>
<dbReference type="GO" id="GO:0016491">
    <property type="term" value="F:oxidoreductase activity"/>
    <property type="evidence" value="ECO:0007669"/>
    <property type="project" value="UniProtKB-KW"/>
</dbReference>
<evidence type="ECO:0000256" key="12">
    <source>
        <dbReference type="RuleBase" id="RU004397"/>
    </source>
</evidence>
<dbReference type="FunFam" id="4.10.95.10:FF:000001">
    <property type="entry name" value="Cytochrome c oxidase subunit 6A, mitochondrial"/>
    <property type="match status" value="1"/>
</dbReference>
<dbReference type="GO" id="GO:0006123">
    <property type="term" value="P:mitochondrial electron transport, cytochrome c to oxygen"/>
    <property type="evidence" value="ECO:0007669"/>
    <property type="project" value="TreeGrafter"/>
</dbReference>
<evidence type="ECO:0000256" key="5">
    <source>
        <dbReference type="ARBA" id="ARBA00022792"/>
    </source>
</evidence>
<evidence type="ECO:0000256" key="7">
    <source>
        <dbReference type="ARBA" id="ARBA00022989"/>
    </source>
</evidence>
<keyword evidence="6" id="KW-0809">Transit peptide</keyword>
<keyword evidence="10 12" id="KW-0472">Membrane</keyword>
<organism evidence="14 15">
    <name type="scientific">Pyrocoelia pectoralis</name>
    <dbReference type="NCBI Taxonomy" id="417401"/>
    <lineage>
        <taxon>Eukaryota</taxon>
        <taxon>Metazoa</taxon>
        <taxon>Ecdysozoa</taxon>
        <taxon>Arthropoda</taxon>
        <taxon>Hexapoda</taxon>
        <taxon>Insecta</taxon>
        <taxon>Pterygota</taxon>
        <taxon>Neoptera</taxon>
        <taxon>Endopterygota</taxon>
        <taxon>Coleoptera</taxon>
        <taxon>Polyphaga</taxon>
        <taxon>Elateriformia</taxon>
        <taxon>Elateroidea</taxon>
        <taxon>Lampyridae</taxon>
        <taxon>Lampyrinae</taxon>
        <taxon>Pyrocoelia</taxon>
    </lineage>
</organism>
<keyword evidence="7 13" id="KW-1133">Transmembrane helix</keyword>
<keyword evidence="15" id="KW-1185">Reference proteome</keyword>
<keyword evidence="5 12" id="KW-0999">Mitochondrion inner membrane</keyword>
<dbReference type="InterPro" id="IPR036418">
    <property type="entry name" value="Cyt_c_oxidase_su6a_sf"/>
</dbReference>
<evidence type="ECO:0000256" key="10">
    <source>
        <dbReference type="ARBA" id="ARBA00023136"/>
    </source>
</evidence>
<keyword evidence="9 12" id="KW-0496">Mitochondrion</keyword>
<feature type="transmembrane region" description="Helical" evidence="13">
    <location>
        <begin position="44"/>
        <end position="63"/>
    </location>
</feature>
<evidence type="ECO:0000256" key="13">
    <source>
        <dbReference type="SAM" id="Phobius"/>
    </source>
</evidence>
<dbReference type="PROSITE" id="PS01329">
    <property type="entry name" value="COX6A"/>
    <property type="match status" value="1"/>
</dbReference>
<evidence type="ECO:0000256" key="4">
    <source>
        <dbReference type="ARBA" id="ARBA00022692"/>
    </source>
</evidence>